<sequence>MVLLAKVSDKDLVEVLVALQQAQSLRKNIGRDPLVVHEGTDRLTGRANRSQSELIEKRLAQINADLALQLEAAAKILKKK</sequence>
<dbReference type="Proteomes" id="UP000178122">
    <property type="component" value="Unassembled WGS sequence"/>
</dbReference>
<evidence type="ECO:0000313" key="2">
    <source>
        <dbReference type="Proteomes" id="UP000178122"/>
    </source>
</evidence>
<proteinExistence type="predicted"/>
<evidence type="ECO:0000313" key="1">
    <source>
        <dbReference type="EMBL" id="OGY53376.1"/>
    </source>
</evidence>
<protein>
    <submittedName>
        <fullName evidence="1">Uncharacterized protein</fullName>
    </submittedName>
</protein>
<dbReference type="AlphaFoldDB" id="A0A1G1YNJ7"/>
<name>A0A1G1YNJ7_9BACT</name>
<organism evidence="1 2">
    <name type="scientific">Candidatus Buchananbacteria bacterium RIFCSPLOWO2_01_FULL_40_23b</name>
    <dbReference type="NCBI Taxonomy" id="1797544"/>
    <lineage>
        <taxon>Bacteria</taxon>
        <taxon>Candidatus Buchananiibacteriota</taxon>
    </lineage>
</organism>
<reference evidence="1 2" key="1">
    <citation type="journal article" date="2016" name="Nat. Commun.">
        <title>Thousands of microbial genomes shed light on interconnected biogeochemical processes in an aquifer system.</title>
        <authorList>
            <person name="Anantharaman K."/>
            <person name="Brown C.T."/>
            <person name="Hug L.A."/>
            <person name="Sharon I."/>
            <person name="Castelle C.J."/>
            <person name="Probst A.J."/>
            <person name="Thomas B.C."/>
            <person name="Singh A."/>
            <person name="Wilkins M.J."/>
            <person name="Karaoz U."/>
            <person name="Brodie E.L."/>
            <person name="Williams K.H."/>
            <person name="Hubbard S.S."/>
            <person name="Banfield J.F."/>
        </authorList>
    </citation>
    <scope>NUCLEOTIDE SEQUENCE [LARGE SCALE GENOMIC DNA]</scope>
</reference>
<dbReference type="EMBL" id="MHIN01000048">
    <property type="protein sequence ID" value="OGY53376.1"/>
    <property type="molecule type" value="Genomic_DNA"/>
</dbReference>
<accession>A0A1G1YNJ7</accession>
<gene>
    <name evidence="1" type="ORF">A2912_02010</name>
</gene>
<comment type="caution">
    <text evidence="1">The sequence shown here is derived from an EMBL/GenBank/DDBJ whole genome shotgun (WGS) entry which is preliminary data.</text>
</comment>